<protein>
    <submittedName>
        <fullName evidence="1">Uncharacterized protein</fullName>
    </submittedName>
</protein>
<name>A0A8C9LLH2_9PRIM</name>
<reference evidence="1" key="1">
    <citation type="submission" date="2025-08" db="UniProtKB">
        <authorList>
            <consortium name="Ensembl"/>
        </authorList>
    </citation>
    <scope>IDENTIFICATION</scope>
</reference>
<evidence type="ECO:0000313" key="1">
    <source>
        <dbReference type="Ensembl" id="ENSPTEP00000010450.1"/>
    </source>
</evidence>
<sequence>MHNWFNICKSISKVHHINRIKRKNHMNISIDVQKTVNKIQLPFMMKTFNILSIEGTNLRIIRFYDKPTPRFILNGQKLKPFSLRTGTS</sequence>
<proteinExistence type="predicted"/>
<dbReference type="PANTHER" id="PTHR19446">
    <property type="entry name" value="REVERSE TRANSCRIPTASES"/>
    <property type="match status" value="1"/>
</dbReference>
<keyword evidence="2" id="KW-1185">Reference proteome</keyword>
<dbReference type="Proteomes" id="UP000694416">
    <property type="component" value="Unplaced"/>
</dbReference>
<accession>A0A8C9LLH2</accession>
<dbReference type="Ensembl" id="ENSPTET00000015848.1">
    <property type="protein sequence ID" value="ENSPTEP00000010450.1"/>
    <property type="gene ID" value="ENSPTEG00000011846.1"/>
</dbReference>
<dbReference type="AlphaFoldDB" id="A0A8C9LLH2"/>
<organism evidence="1 2">
    <name type="scientific">Piliocolobus tephrosceles</name>
    <name type="common">Ugandan red Colobus</name>
    <dbReference type="NCBI Taxonomy" id="591936"/>
    <lineage>
        <taxon>Eukaryota</taxon>
        <taxon>Metazoa</taxon>
        <taxon>Chordata</taxon>
        <taxon>Craniata</taxon>
        <taxon>Vertebrata</taxon>
        <taxon>Euteleostomi</taxon>
        <taxon>Mammalia</taxon>
        <taxon>Eutheria</taxon>
        <taxon>Euarchontoglires</taxon>
        <taxon>Primates</taxon>
        <taxon>Haplorrhini</taxon>
        <taxon>Catarrhini</taxon>
        <taxon>Cercopithecidae</taxon>
        <taxon>Colobinae</taxon>
        <taxon>Piliocolobus</taxon>
    </lineage>
</organism>
<evidence type="ECO:0000313" key="2">
    <source>
        <dbReference type="Proteomes" id="UP000694416"/>
    </source>
</evidence>
<reference evidence="1" key="2">
    <citation type="submission" date="2025-09" db="UniProtKB">
        <authorList>
            <consortium name="Ensembl"/>
        </authorList>
    </citation>
    <scope>IDENTIFICATION</scope>
</reference>